<proteinExistence type="inferred from homology"/>
<gene>
    <name evidence="4" type="ORF">EKJ_10120</name>
</gene>
<keyword evidence="3" id="KW-0143">Chaperone</keyword>
<dbReference type="Gene3D" id="3.30.2180.10">
    <property type="entry name" value="ATP12-like"/>
    <property type="match status" value="1"/>
</dbReference>
<comment type="similarity">
    <text evidence="1">Belongs to the ATP12 family.</text>
</comment>
<dbReference type="AlphaFoldDB" id="A0A3T1CGQ1"/>
<evidence type="ECO:0000256" key="3">
    <source>
        <dbReference type="ARBA" id="ARBA00023186"/>
    </source>
</evidence>
<dbReference type="Pfam" id="PF07542">
    <property type="entry name" value="ATP12"/>
    <property type="match status" value="1"/>
</dbReference>
<dbReference type="PANTHER" id="PTHR21013:SF10">
    <property type="entry name" value="ATP SYNTHASE MITOCHONDRIAL F1 COMPLEX ASSEMBLY FACTOR 2"/>
    <property type="match status" value="1"/>
</dbReference>
<keyword evidence="5" id="KW-1185">Reference proteome</keyword>
<dbReference type="GO" id="GO:0043461">
    <property type="term" value="P:proton-transporting ATP synthase complex assembly"/>
    <property type="evidence" value="ECO:0007669"/>
    <property type="project" value="InterPro"/>
</dbReference>
<keyword evidence="2" id="KW-0809">Transit peptide</keyword>
<dbReference type="Proteomes" id="UP000290057">
    <property type="component" value="Chromosome"/>
</dbReference>
<dbReference type="SUPFAM" id="SSF160909">
    <property type="entry name" value="ATP12-like"/>
    <property type="match status" value="1"/>
</dbReference>
<dbReference type="InterPro" id="IPR023335">
    <property type="entry name" value="ATP12_ortho_dom_sf"/>
</dbReference>
<dbReference type="InterPro" id="IPR042272">
    <property type="entry name" value="ATP12_ATP_synth-F1-assembly_N"/>
</dbReference>
<organism evidence="4 5">
    <name type="scientific">Qipengyuania flava</name>
    <dbReference type="NCBI Taxonomy" id="192812"/>
    <lineage>
        <taxon>Bacteria</taxon>
        <taxon>Pseudomonadati</taxon>
        <taxon>Pseudomonadota</taxon>
        <taxon>Alphaproteobacteria</taxon>
        <taxon>Sphingomonadales</taxon>
        <taxon>Erythrobacteraceae</taxon>
        <taxon>Qipengyuania</taxon>
    </lineage>
</organism>
<dbReference type="Gene3D" id="1.10.3580.10">
    <property type="entry name" value="ATP12 ATPase"/>
    <property type="match status" value="1"/>
</dbReference>
<reference evidence="4 5" key="1">
    <citation type="submission" date="2019-01" db="EMBL/GenBank/DDBJ databases">
        <title>Complete genome sequence of Erythrobacter flavus KJ5.</title>
        <authorList>
            <person name="Kanesaki Y."/>
            <person name="Brotosudarmo T."/>
            <person name="Moriuchi R."/>
            <person name="Awai K."/>
        </authorList>
    </citation>
    <scope>NUCLEOTIDE SEQUENCE [LARGE SCALE GENOMIC DNA]</scope>
    <source>
        <strain evidence="4 5">KJ5</strain>
    </source>
</reference>
<evidence type="ECO:0000256" key="1">
    <source>
        <dbReference type="ARBA" id="ARBA00008231"/>
    </source>
</evidence>
<evidence type="ECO:0000313" key="4">
    <source>
        <dbReference type="EMBL" id="BBI20165.1"/>
    </source>
</evidence>
<protein>
    <submittedName>
        <fullName evidence="4">ATPase</fullName>
    </submittedName>
</protein>
<dbReference type="InterPro" id="IPR011419">
    <property type="entry name" value="ATP12_ATP_synth-F1-assembly"/>
</dbReference>
<dbReference type="RefSeq" id="WP_130586129.1">
    <property type="nucleotide sequence ID" value="NZ_AP019389.1"/>
</dbReference>
<sequence>MKRFYREVAVHSDAEGHFITLDGRAIKTQGGRPQRVPARALAEAMATEWEMQSDVVDPAHFVYRDMADYAIDVVPEERAAIIAKLLRYGETDTLCYRADPDEPLWHRQRTVWDPLVEAYEAREGVKLERVSGVVARPHPRATGERLEARLATLDDFALAAAEQATALAASLCIGLSALEPEADGEMLWDAANLEEDWQVEQWGEDEEASARRARRLESFLKSIAFARLARG</sequence>
<name>A0A3T1CGQ1_9SPHN</name>
<dbReference type="EMBL" id="AP019389">
    <property type="protein sequence ID" value="BBI20165.1"/>
    <property type="molecule type" value="Genomic_DNA"/>
</dbReference>
<evidence type="ECO:0000256" key="2">
    <source>
        <dbReference type="ARBA" id="ARBA00022946"/>
    </source>
</evidence>
<dbReference type="PANTHER" id="PTHR21013">
    <property type="entry name" value="ATP SYNTHASE MITOCHONDRIAL F1 COMPLEX ASSEMBLY FACTOR 2/ATP12 PROTEIN, MITOCHONDRIAL PRECURSOR"/>
    <property type="match status" value="1"/>
</dbReference>
<evidence type="ECO:0000313" key="5">
    <source>
        <dbReference type="Proteomes" id="UP000290057"/>
    </source>
</evidence>
<accession>A0A3T1CGQ1</accession>